<feature type="domain" description="Glycoside hydrolase family 5" evidence="4">
    <location>
        <begin position="17"/>
        <end position="68"/>
    </location>
</feature>
<dbReference type="PROSITE" id="PS00659">
    <property type="entry name" value="GLYCOSYL_HYDROL_F5"/>
    <property type="match status" value="1"/>
</dbReference>
<dbReference type="RefSeq" id="WP_359699990.1">
    <property type="nucleotide sequence ID" value="NZ_JBEYXT010000202.1"/>
</dbReference>
<dbReference type="InterPro" id="IPR018087">
    <property type="entry name" value="Glyco_hydro_5_CS"/>
</dbReference>
<keyword evidence="6" id="KW-1185">Reference proteome</keyword>
<accession>A0ABV3B8Y0</accession>
<evidence type="ECO:0000256" key="2">
    <source>
        <dbReference type="ARBA" id="ARBA00023295"/>
    </source>
</evidence>
<dbReference type="Gene3D" id="3.20.20.80">
    <property type="entry name" value="Glycosidases"/>
    <property type="match status" value="1"/>
</dbReference>
<evidence type="ECO:0000256" key="3">
    <source>
        <dbReference type="RuleBase" id="RU361153"/>
    </source>
</evidence>
<comment type="similarity">
    <text evidence="3">Belongs to the glycosyl hydrolase 5 (cellulase A) family.</text>
</comment>
<reference evidence="5 6" key="1">
    <citation type="submission" date="2024-06" db="EMBL/GenBank/DDBJ databases">
        <title>The Natural Products Discovery Center: Release of the First 8490 Sequenced Strains for Exploring Actinobacteria Biosynthetic Diversity.</title>
        <authorList>
            <person name="Kalkreuter E."/>
            <person name="Kautsar S.A."/>
            <person name="Yang D."/>
            <person name="Bader C.D."/>
            <person name="Teijaro C.N."/>
            <person name="Fluegel L."/>
            <person name="Davis C.M."/>
            <person name="Simpson J.R."/>
            <person name="Lauterbach L."/>
            <person name="Steele A.D."/>
            <person name="Gui C."/>
            <person name="Meng S."/>
            <person name="Li G."/>
            <person name="Viehrig K."/>
            <person name="Ye F."/>
            <person name="Su P."/>
            <person name="Kiefer A.F."/>
            <person name="Nichols A."/>
            <person name="Cepeda A.J."/>
            <person name="Yan W."/>
            <person name="Fan B."/>
            <person name="Jiang Y."/>
            <person name="Adhikari A."/>
            <person name="Zheng C.-J."/>
            <person name="Schuster L."/>
            <person name="Cowan T.M."/>
            <person name="Smanski M.J."/>
            <person name="Chevrette M.G."/>
            <person name="De Carvalho L.P.S."/>
            <person name="Shen B."/>
        </authorList>
    </citation>
    <scope>NUCLEOTIDE SEQUENCE [LARGE SCALE GENOMIC DNA]</scope>
    <source>
        <strain evidence="5 6">NPDC046851</strain>
    </source>
</reference>
<evidence type="ECO:0000313" key="6">
    <source>
        <dbReference type="Proteomes" id="UP001551189"/>
    </source>
</evidence>
<proteinExistence type="inferred from homology"/>
<evidence type="ECO:0000259" key="4">
    <source>
        <dbReference type="Pfam" id="PF00150"/>
    </source>
</evidence>
<evidence type="ECO:0000256" key="1">
    <source>
        <dbReference type="ARBA" id="ARBA00022801"/>
    </source>
</evidence>
<dbReference type="Pfam" id="PF00150">
    <property type="entry name" value="Cellulase"/>
    <property type="match status" value="1"/>
</dbReference>
<evidence type="ECO:0000313" key="5">
    <source>
        <dbReference type="EMBL" id="MEU6805399.1"/>
    </source>
</evidence>
<dbReference type="EMBL" id="JBEYXT010000202">
    <property type="protein sequence ID" value="MEU6805399.1"/>
    <property type="molecule type" value="Genomic_DNA"/>
</dbReference>
<sequence>MSASEVRSRPHAIPDETSWSKVNTLSTDHDTVLARYTATWTQIAAEFRDRSPKLALESINEPTFSGTSGNDENYALLAYDQLCPPAQPHHHAASRAVR</sequence>
<gene>
    <name evidence="5" type="ORF">ABZ931_31020</name>
</gene>
<dbReference type="Proteomes" id="UP001551189">
    <property type="component" value="Unassembled WGS sequence"/>
</dbReference>
<keyword evidence="2 3" id="KW-0326">Glycosidase</keyword>
<protein>
    <submittedName>
        <fullName evidence="5">Cellulase family glycosylhydrolase</fullName>
    </submittedName>
</protein>
<organism evidence="5 6">
    <name type="scientific">Streptomyces neyagawaensis</name>
    <dbReference type="NCBI Taxonomy" id="42238"/>
    <lineage>
        <taxon>Bacteria</taxon>
        <taxon>Bacillati</taxon>
        <taxon>Actinomycetota</taxon>
        <taxon>Actinomycetes</taxon>
        <taxon>Kitasatosporales</taxon>
        <taxon>Streptomycetaceae</taxon>
        <taxon>Streptomyces</taxon>
    </lineage>
</organism>
<name>A0ABV3B8Y0_9ACTN</name>
<dbReference type="InterPro" id="IPR017853">
    <property type="entry name" value="GH"/>
</dbReference>
<keyword evidence="1 3" id="KW-0378">Hydrolase</keyword>
<dbReference type="InterPro" id="IPR001547">
    <property type="entry name" value="Glyco_hydro_5"/>
</dbReference>
<dbReference type="SUPFAM" id="SSF51445">
    <property type="entry name" value="(Trans)glycosidases"/>
    <property type="match status" value="1"/>
</dbReference>
<comment type="caution">
    <text evidence="5">The sequence shown here is derived from an EMBL/GenBank/DDBJ whole genome shotgun (WGS) entry which is preliminary data.</text>
</comment>